<comment type="caution">
    <text evidence="2">The sequence shown here is derived from an EMBL/GenBank/DDBJ whole genome shotgun (WGS) entry which is preliminary data.</text>
</comment>
<name>A0A5B6W5F9_9ROSI</name>
<keyword evidence="3" id="KW-1185">Reference proteome</keyword>
<proteinExistence type="predicted"/>
<feature type="region of interest" description="Disordered" evidence="1">
    <location>
        <begin position="1"/>
        <end position="23"/>
    </location>
</feature>
<reference evidence="3" key="1">
    <citation type="journal article" date="2019" name="Plant Biotechnol. J.">
        <title>Genome sequencing of the Australian wild diploid species Gossypium australe highlights disease resistance and delayed gland morphogenesis.</title>
        <authorList>
            <person name="Cai Y."/>
            <person name="Cai X."/>
            <person name="Wang Q."/>
            <person name="Wang P."/>
            <person name="Zhang Y."/>
            <person name="Cai C."/>
            <person name="Xu Y."/>
            <person name="Wang K."/>
            <person name="Zhou Z."/>
            <person name="Wang C."/>
            <person name="Geng S."/>
            <person name="Li B."/>
            <person name="Dong Q."/>
            <person name="Hou Y."/>
            <person name="Wang H."/>
            <person name="Ai P."/>
            <person name="Liu Z."/>
            <person name="Yi F."/>
            <person name="Sun M."/>
            <person name="An G."/>
            <person name="Cheng J."/>
            <person name="Zhang Y."/>
            <person name="Shi Q."/>
            <person name="Xie Y."/>
            <person name="Shi X."/>
            <person name="Chang Y."/>
            <person name="Huang F."/>
            <person name="Chen Y."/>
            <person name="Hong S."/>
            <person name="Mi L."/>
            <person name="Sun Q."/>
            <person name="Zhang L."/>
            <person name="Zhou B."/>
            <person name="Peng R."/>
            <person name="Zhang X."/>
            <person name="Liu F."/>
        </authorList>
    </citation>
    <scope>NUCLEOTIDE SEQUENCE [LARGE SCALE GENOMIC DNA]</scope>
    <source>
        <strain evidence="3">cv. PA1801</strain>
    </source>
</reference>
<organism evidence="2 3">
    <name type="scientific">Gossypium australe</name>
    <dbReference type="NCBI Taxonomy" id="47621"/>
    <lineage>
        <taxon>Eukaryota</taxon>
        <taxon>Viridiplantae</taxon>
        <taxon>Streptophyta</taxon>
        <taxon>Embryophyta</taxon>
        <taxon>Tracheophyta</taxon>
        <taxon>Spermatophyta</taxon>
        <taxon>Magnoliopsida</taxon>
        <taxon>eudicotyledons</taxon>
        <taxon>Gunneridae</taxon>
        <taxon>Pentapetalae</taxon>
        <taxon>rosids</taxon>
        <taxon>malvids</taxon>
        <taxon>Malvales</taxon>
        <taxon>Malvaceae</taxon>
        <taxon>Malvoideae</taxon>
        <taxon>Gossypium</taxon>
    </lineage>
</organism>
<dbReference type="AlphaFoldDB" id="A0A5B6W5F9"/>
<dbReference type="EMBL" id="SMMG02000004">
    <property type="protein sequence ID" value="KAA3476464.1"/>
    <property type="molecule type" value="Genomic_DNA"/>
</dbReference>
<evidence type="ECO:0000313" key="2">
    <source>
        <dbReference type="EMBL" id="KAA3476464.1"/>
    </source>
</evidence>
<gene>
    <name evidence="2" type="ORF">EPI10_010445</name>
</gene>
<protein>
    <submittedName>
        <fullName evidence="2">Uncharacterized protein</fullName>
    </submittedName>
</protein>
<accession>A0A5B6W5F9</accession>
<evidence type="ECO:0000313" key="3">
    <source>
        <dbReference type="Proteomes" id="UP000325315"/>
    </source>
</evidence>
<evidence type="ECO:0000256" key="1">
    <source>
        <dbReference type="SAM" id="MobiDB-lite"/>
    </source>
</evidence>
<feature type="compositionally biased region" description="Basic residues" evidence="1">
    <location>
        <begin position="1"/>
        <end position="16"/>
    </location>
</feature>
<dbReference type="Proteomes" id="UP000325315">
    <property type="component" value="Unassembled WGS sequence"/>
</dbReference>
<sequence>MAHKATQKSLHRSKERRTKDEVLLTENSPVGSPLYVIRSSCRYFAKGMRRILSASSAPKVYSTTSLFHSLVWQLMSSTTLLSIDPE</sequence>